<dbReference type="Pfam" id="PF16916">
    <property type="entry name" value="ZT_dimer"/>
    <property type="match status" value="1"/>
</dbReference>
<evidence type="ECO:0000259" key="8">
    <source>
        <dbReference type="Pfam" id="PF01545"/>
    </source>
</evidence>
<comment type="subcellular location">
    <subcellularLocation>
        <location evidence="1">Membrane</location>
        <topology evidence="1">Multi-pass membrane protein</topology>
    </subcellularLocation>
</comment>
<dbReference type="InterPro" id="IPR050291">
    <property type="entry name" value="CDF_Transporter"/>
</dbReference>
<dbReference type="EMBL" id="LJUO01000075">
    <property type="protein sequence ID" value="KPK70999.1"/>
    <property type="molecule type" value="Genomic_DNA"/>
</dbReference>
<proteinExistence type="inferred from homology"/>
<feature type="domain" description="Cation efflux protein transmembrane" evidence="8">
    <location>
        <begin position="31"/>
        <end position="222"/>
    </location>
</feature>
<dbReference type="PANTHER" id="PTHR43840:SF15">
    <property type="entry name" value="MITOCHONDRIAL METAL TRANSPORTER 1-RELATED"/>
    <property type="match status" value="1"/>
</dbReference>
<feature type="transmembrane region" description="Helical" evidence="7">
    <location>
        <begin position="52"/>
        <end position="76"/>
    </location>
</feature>
<dbReference type="InterPro" id="IPR036837">
    <property type="entry name" value="Cation_efflux_CTD_sf"/>
</dbReference>
<dbReference type="InterPro" id="IPR027469">
    <property type="entry name" value="Cation_efflux_TMD_sf"/>
</dbReference>
<dbReference type="InterPro" id="IPR058533">
    <property type="entry name" value="Cation_efflux_TM"/>
</dbReference>
<evidence type="ECO:0000256" key="7">
    <source>
        <dbReference type="SAM" id="Phobius"/>
    </source>
</evidence>
<dbReference type="Pfam" id="PF01545">
    <property type="entry name" value="Cation_efflux"/>
    <property type="match status" value="1"/>
</dbReference>
<feature type="domain" description="Cation efflux protein cytoplasmic" evidence="9">
    <location>
        <begin position="226"/>
        <end position="303"/>
    </location>
</feature>
<keyword evidence="4 7" id="KW-0812">Transmembrane</keyword>
<evidence type="ECO:0000256" key="4">
    <source>
        <dbReference type="ARBA" id="ARBA00022692"/>
    </source>
</evidence>
<feature type="transmembrane region" description="Helical" evidence="7">
    <location>
        <begin position="130"/>
        <end position="152"/>
    </location>
</feature>
<dbReference type="InterPro" id="IPR002524">
    <property type="entry name" value="Cation_efflux"/>
</dbReference>
<feature type="transmembrane region" description="Helical" evidence="7">
    <location>
        <begin position="196"/>
        <end position="214"/>
    </location>
</feature>
<dbReference type="PATRIC" id="fig|1703780.3.peg.397"/>
<organism evidence="10 11">
    <name type="scientific">candidate division WOR_3 bacterium SM23_60</name>
    <dbReference type="NCBI Taxonomy" id="1703780"/>
    <lineage>
        <taxon>Bacteria</taxon>
        <taxon>Bacteria division WOR-3</taxon>
    </lineage>
</organism>
<name>A0A0S8GD71_UNCW3</name>
<accession>A0A0S8GD71</accession>
<comment type="similarity">
    <text evidence="2">Belongs to the cation diffusion facilitator (CDF) transporter (TC 2.A.4) family.</text>
</comment>
<dbReference type="Gene3D" id="1.20.1510.10">
    <property type="entry name" value="Cation efflux protein transmembrane domain"/>
    <property type="match status" value="1"/>
</dbReference>
<dbReference type="FunFam" id="1.20.1510.10:FF:000006">
    <property type="entry name" value="Divalent cation efflux transporter"/>
    <property type="match status" value="1"/>
</dbReference>
<dbReference type="Gene3D" id="3.30.70.1350">
    <property type="entry name" value="Cation efflux protein, cytoplasmic domain"/>
    <property type="match status" value="1"/>
</dbReference>
<reference evidence="10 11" key="1">
    <citation type="journal article" date="2015" name="Microbiome">
        <title>Genomic resolution of linkages in carbon, nitrogen, and sulfur cycling among widespread estuary sediment bacteria.</title>
        <authorList>
            <person name="Baker B.J."/>
            <person name="Lazar C.S."/>
            <person name="Teske A.P."/>
            <person name="Dick G.J."/>
        </authorList>
    </citation>
    <scope>NUCLEOTIDE SEQUENCE [LARGE SCALE GENOMIC DNA]</scope>
    <source>
        <strain evidence="10">SM23_60</strain>
    </source>
</reference>
<keyword evidence="6 7" id="KW-0472">Membrane</keyword>
<evidence type="ECO:0000256" key="2">
    <source>
        <dbReference type="ARBA" id="ARBA00008114"/>
    </source>
</evidence>
<dbReference type="Proteomes" id="UP000051096">
    <property type="component" value="Unassembled WGS sequence"/>
</dbReference>
<dbReference type="PANTHER" id="PTHR43840">
    <property type="entry name" value="MITOCHONDRIAL METAL TRANSPORTER 1-RELATED"/>
    <property type="match status" value="1"/>
</dbReference>
<keyword evidence="5 7" id="KW-1133">Transmembrane helix</keyword>
<dbReference type="NCBIfam" id="TIGR01297">
    <property type="entry name" value="CDF"/>
    <property type="match status" value="1"/>
</dbReference>
<dbReference type="InterPro" id="IPR027470">
    <property type="entry name" value="Cation_efflux_CTD"/>
</dbReference>
<dbReference type="SUPFAM" id="SSF161111">
    <property type="entry name" value="Cation efflux protein transmembrane domain-like"/>
    <property type="match status" value="1"/>
</dbReference>
<evidence type="ECO:0000313" key="10">
    <source>
        <dbReference type="EMBL" id="KPK70999.1"/>
    </source>
</evidence>
<protein>
    <submittedName>
        <fullName evidence="10">Uncharacterized protein</fullName>
    </submittedName>
</protein>
<evidence type="ECO:0000256" key="6">
    <source>
        <dbReference type="ARBA" id="ARBA00023136"/>
    </source>
</evidence>
<gene>
    <name evidence="10" type="ORF">AMJ87_07990</name>
</gene>
<dbReference type="GO" id="GO:0016020">
    <property type="term" value="C:membrane"/>
    <property type="evidence" value="ECO:0007669"/>
    <property type="project" value="UniProtKB-SubCell"/>
</dbReference>
<feature type="transmembrane region" description="Helical" evidence="7">
    <location>
        <begin position="173"/>
        <end position="190"/>
    </location>
</feature>
<feature type="transmembrane region" description="Helical" evidence="7">
    <location>
        <begin position="24"/>
        <end position="46"/>
    </location>
</feature>
<dbReference type="SUPFAM" id="SSF160240">
    <property type="entry name" value="Cation efflux protein cytoplasmic domain-like"/>
    <property type="match status" value="1"/>
</dbReference>
<keyword evidence="3" id="KW-0813">Transport</keyword>
<comment type="caution">
    <text evidence="10">The sequence shown here is derived from an EMBL/GenBank/DDBJ whole genome shotgun (WGS) entry which is preliminary data.</text>
</comment>
<dbReference type="GO" id="GO:0008324">
    <property type="term" value="F:monoatomic cation transmembrane transporter activity"/>
    <property type="evidence" value="ECO:0007669"/>
    <property type="project" value="InterPro"/>
</dbReference>
<evidence type="ECO:0000256" key="3">
    <source>
        <dbReference type="ARBA" id="ARBA00022448"/>
    </source>
</evidence>
<evidence type="ECO:0000256" key="1">
    <source>
        <dbReference type="ARBA" id="ARBA00004141"/>
    </source>
</evidence>
<feature type="transmembrane region" description="Helical" evidence="7">
    <location>
        <begin position="97"/>
        <end position="118"/>
    </location>
</feature>
<sequence>MANSIADLFIKVFKLDKGEKRKKYGYFEGGLSVVINLLLFAVKFVLGSSLRSVALISDAIHSLSDVITSVVVIFGFSVAAKPADERHPFGHGRAERVATIVIACLLIVVGFEFFINGLDRFTNPIPVETNWYIIIILCLTVVLKEFLTYVSANLGKRIDSSALKAESWHHRSDALSTLLVVIGFILYRFGLYYVDGIVAMIISAYIAYLGIALIKESSSILMGEAPSPSLIDNIKTLALECGGITDVHHVHVHDYGRRLEITIHIRLKPDTLLIDAHRKASEVEACIKAEIKGAEVTIHTEPEIPLHDD</sequence>
<dbReference type="AlphaFoldDB" id="A0A0S8GD71"/>
<evidence type="ECO:0000256" key="5">
    <source>
        <dbReference type="ARBA" id="ARBA00022989"/>
    </source>
</evidence>
<evidence type="ECO:0000313" key="11">
    <source>
        <dbReference type="Proteomes" id="UP000051096"/>
    </source>
</evidence>
<evidence type="ECO:0000259" key="9">
    <source>
        <dbReference type="Pfam" id="PF16916"/>
    </source>
</evidence>